<gene>
    <name evidence="2 3 4 5" type="primary">LOC106819566</name>
</gene>
<dbReference type="RefSeq" id="XP_014679663.1">
    <property type="nucleotide sequence ID" value="XM_014824177.1"/>
</dbReference>
<dbReference type="GeneID" id="106819566"/>
<accession>A0ABM1F5E5</accession>
<keyword evidence="1" id="KW-1185">Reference proteome</keyword>
<sequence>MKIVKGELQKALNVIMPVIVGNYQWMLWVADTVRRTVRHVDSLDSSNLQRKKTMLANKRRCQLADLPVGQHLQDHPGLIYPEFWIENPVTITADIINSWQATIQYGIFRKVFESLQLSRAQDSSSFDVEYAC</sequence>
<organism evidence="1 5">
    <name type="scientific">Priapulus caudatus</name>
    <name type="common">Priapulid worm</name>
    <dbReference type="NCBI Taxonomy" id="37621"/>
    <lineage>
        <taxon>Eukaryota</taxon>
        <taxon>Metazoa</taxon>
        <taxon>Ecdysozoa</taxon>
        <taxon>Scalidophora</taxon>
        <taxon>Priapulida</taxon>
        <taxon>Priapulimorpha</taxon>
        <taxon>Priapulimorphida</taxon>
        <taxon>Priapulidae</taxon>
        <taxon>Priapulus</taxon>
    </lineage>
</organism>
<name>A0ABM1F5E5_PRICU</name>
<evidence type="ECO:0000313" key="3">
    <source>
        <dbReference type="RefSeq" id="XP_014679664.1"/>
    </source>
</evidence>
<reference evidence="2 3" key="1">
    <citation type="submission" date="2025-05" db="UniProtKB">
        <authorList>
            <consortium name="RefSeq"/>
        </authorList>
    </citation>
    <scope>IDENTIFICATION</scope>
</reference>
<dbReference type="Proteomes" id="UP000695022">
    <property type="component" value="Unplaced"/>
</dbReference>
<evidence type="ECO:0000313" key="5">
    <source>
        <dbReference type="RefSeq" id="XP_014679666.1"/>
    </source>
</evidence>
<proteinExistence type="predicted"/>
<dbReference type="RefSeq" id="XP_014679664.1">
    <property type="nucleotide sequence ID" value="XM_014824178.1"/>
</dbReference>
<evidence type="ECO:0000313" key="4">
    <source>
        <dbReference type="RefSeq" id="XP_014679665.1"/>
    </source>
</evidence>
<dbReference type="RefSeq" id="XP_014679665.1">
    <property type="nucleotide sequence ID" value="XM_014824179.1"/>
</dbReference>
<dbReference type="RefSeq" id="XP_014679666.1">
    <property type="nucleotide sequence ID" value="XM_014824180.1"/>
</dbReference>
<evidence type="ECO:0000313" key="2">
    <source>
        <dbReference type="RefSeq" id="XP_014679663.1"/>
    </source>
</evidence>
<protein>
    <submittedName>
        <fullName evidence="2 3">Uncharacterized protein LOC106819566</fullName>
    </submittedName>
</protein>
<evidence type="ECO:0000313" key="1">
    <source>
        <dbReference type="Proteomes" id="UP000695022"/>
    </source>
</evidence>